<feature type="domain" description="Transposase IS116/IS110/IS902 C-terminal" evidence="2">
    <location>
        <begin position="175"/>
        <end position="257"/>
    </location>
</feature>
<dbReference type="InterPro" id="IPR002525">
    <property type="entry name" value="Transp_IS110-like_N"/>
</dbReference>
<dbReference type="Proteomes" id="UP000567293">
    <property type="component" value="Unassembled WGS sequence"/>
</dbReference>
<dbReference type="AlphaFoldDB" id="A0A7V8NTU3"/>
<accession>A0A7V8NTU3</accession>
<dbReference type="InterPro" id="IPR047650">
    <property type="entry name" value="Transpos_IS110"/>
</dbReference>
<dbReference type="PANTHER" id="PTHR33055:SF13">
    <property type="entry name" value="TRANSPOSASE"/>
    <property type="match status" value="1"/>
</dbReference>
<comment type="caution">
    <text evidence="3">The sequence shown here is derived from an EMBL/GenBank/DDBJ whole genome shotgun (WGS) entry which is preliminary data.</text>
</comment>
<name>A0A7V8NTU3_9BACT</name>
<keyword evidence="4" id="KW-1185">Reference proteome</keyword>
<dbReference type="Pfam" id="PF02371">
    <property type="entry name" value="Transposase_20"/>
    <property type="match status" value="1"/>
</dbReference>
<dbReference type="GO" id="GO:0003677">
    <property type="term" value="F:DNA binding"/>
    <property type="evidence" value="ECO:0007669"/>
    <property type="project" value="InterPro"/>
</dbReference>
<dbReference type="GO" id="GO:0004803">
    <property type="term" value="F:transposase activity"/>
    <property type="evidence" value="ECO:0007669"/>
    <property type="project" value="InterPro"/>
</dbReference>
<reference evidence="3" key="1">
    <citation type="submission" date="2020-06" db="EMBL/GenBank/DDBJ databases">
        <title>Legume-microbial interactions unlock mineral nutrients during tropical forest succession.</title>
        <authorList>
            <person name="Epihov D.Z."/>
        </authorList>
    </citation>
    <scope>NUCLEOTIDE SEQUENCE [LARGE SCALE GENOMIC DNA]</scope>
    <source>
        <strain evidence="3">Pan2503</strain>
    </source>
</reference>
<dbReference type="PANTHER" id="PTHR33055">
    <property type="entry name" value="TRANSPOSASE FOR INSERTION SEQUENCE ELEMENT IS1111A"/>
    <property type="match status" value="1"/>
</dbReference>
<feature type="domain" description="Transposase IS110-like N-terminal" evidence="1">
    <location>
        <begin position="11"/>
        <end position="130"/>
    </location>
</feature>
<dbReference type="NCBIfam" id="NF033542">
    <property type="entry name" value="transpos_IS110"/>
    <property type="match status" value="1"/>
</dbReference>
<dbReference type="GO" id="GO:0006313">
    <property type="term" value="P:DNA transposition"/>
    <property type="evidence" value="ECO:0007669"/>
    <property type="project" value="InterPro"/>
</dbReference>
<evidence type="ECO:0000259" key="2">
    <source>
        <dbReference type="Pfam" id="PF02371"/>
    </source>
</evidence>
<sequence>MDAQVLPHRQRFSVDNNATGWAELVERLHALPIAAVGIEPSGGYERGIIRILLAAGLSVRRINPSKLRQFARARGILAKNDRLDAQLIAEYVSIMPTRVVQRVATAERLAEVVTMRRQLCDEHVTIENQAAHVEDAILRRLNKRRLARLKADIHLLDKRLAEIVAADVILAQRYELLTSMRGVGPTLAFTLIALLPELGQMSRKQIAALVGLAPYDFDSGKLKGHRCIYGGRMPVRNILYMAALSAARYNPALKVFHNRLAAINKKPKVIIVAVMRKMITTLNAMVRDNAAWQPRAA</sequence>
<proteinExistence type="predicted"/>
<dbReference type="InterPro" id="IPR003346">
    <property type="entry name" value="Transposase_20"/>
</dbReference>
<evidence type="ECO:0000313" key="4">
    <source>
        <dbReference type="Proteomes" id="UP000567293"/>
    </source>
</evidence>
<gene>
    <name evidence="3" type="ORF">HRJ53_19965</name>
</gene>
<protein>
    <submittedName>
        <fullName evidence="3">IS110 family transposase</fullName>
    </submittedName>
</protein>
<dbReference type="EMBL" id="JACDQQ010001917">
    <property type="protein sequence ID" value="MBA0087267.1"/>
    <property type="molecule type" value="Genomic_DNA"/>
</dbReference>
<evidence type="ECO:0000313" key="3">
    <source>
        <dbReference type="EMBL" id="MBA0087267.1"/>
    </source>
</evidence>
<organism evidence="3 4">
    <name type="scientific">Candidatus Acidiferrum panamense</name>
    <dbReference type="NCBI Taxonomy" id="2741543"/>
    <lineage>
        <taxon>Bacteria</taxon>
        <taxon>Pseudomonadati</taxon>
        <taxon>Acidobacteriota</taxon>
        <taxon>Terriglobia</taxon>
        <taxon>Candidatus Acidiferrales</taxon>
        <taxon>Candidatus Acidiferrum</taxon>
    </lineage>
</organism>
<dbReference type="Pfam" id="PF01548">
    <property type="entry name" value="DEDD_Tnp_IS110"/>
    <property type="match status" value="1"/>
</dbReference>
<evidence type="ECO:0000259" key="1">
    <source>
        <dbReference type="Pfam" id="PF01548"/>
    </source>
</evidence>